<dbReference type="RefSeq" id="WP_151110701.1">
    <property type="nucleotide sequence ID" value="NZ_JACSQO010000001.1"/>
</dbReference>
<feature type="transmembrane region" description="Helical" evidence="1">
    <location>
        <begin position="396"/>
        <end position="418"/>
    </location>
</feature>
<feature type="signal peptide" evidence="2">
    <location>
        <begin position="1"/>
        <end position="26"/>
    </location>
</feature>
<feature type="transmembrane region" description="Helical" evidence="1">
    <location>
        <begin position="369"/>
        <end position="389"/>
    </location>
</feature>
<evidence type="ECO:0000313" key="3">
    <source>
        <dbReference type="EMBL" id="MBD7942882.1"/>
    </source>
</evidence>
<accession>A0ABR8R5D2</accession>
<dbReference type="EMBL" id="JACSQO010000001">
    <property type="protein sequence ID" value="MBD7942882.1"/>
    <property type="molecule type" value="Genomic_DNA"/>
</dbReference>
<evidence type="ECO:0000256" key="1">
    <source>
        <dbReference type="SAM" id="Phobius"/>
    </source>
</evidence>
<comment type="caution">
    <text evidence="3">The sequence shown here is derived from an EMBL/GenBank/DDBJ whole genome shotgun (WGS) entry which is preliminary data.</text>
</comment>
<evidence type="ECO:0000256" key="2">
    <source>
        <dbReference type="SAM" id="SignalP"/>
    </source>
</evidence>
<keyword evidence="2" id="KW-0732">Signal</keyword>
<dbReference type="Proteomes" id="UP000640786">
    <property type="component" value="Unassembled WGS sequence"/>
</dbReference>
<keyword evidence="1" id="KW-1133">Transmembrane helix</keyword>
<gene>
    <name evidence="3" type="ORF">H9650_02035</name>
</gene>
<proteinExistence type="predicted"/>
<sequence length="798" mass="87868">MQIRKFALAIVALFIIFSIYPSDASAAPSLQVKINLGFDGKAKYGEGLPITITVENSGDAFSGDIVLDMFESYNLGNGQAIPFEIGAGETKTLQIASSGLSDDYLYSGSNIQLVHFYEGGWEKGKSIDYKGSKNLKANMMDPSSVFYMTLTNSADRLTVLNQLKQSNAQVIHLGQLNNFIFPSEGVAWQMADYIVIDEFVLADLSEVQQNALIDYVSSGGYILVGASENTSAELGLLSQHLPLNLQGVTKNLSPEKISTITGGKLLSQDLTLHDATLTDGGQPLINLDGTLIAAKKSLGSGAIIQTTFSLGDSPLAKDDVYKELIKAVLQPVNTQATNYMYGNNLKDQLVYEIGETNSLFASFKVSTPLMIGIVIIYMLLVGPLLYFILKRKDKREYAWGIIPLIAILTSAGIFGYGAKDRIARPQVQQSSFLYVNEDGSLNGYYAESILSNKGGEFSFTSPNSTSMVAQRNFNSFTGNITNIHENVILEKSSNRSDLTFRDLGYWSVSSFYGETYIPNAGQLASDLKVEASKITGTLTNNFPFALKEVSIWSGSKLIVLGDLKPGEQMQVDKDLGSVMLSPTSNPFINTSGNWGQNTMNQDDLITQRKQSLYSTSKLIEQTGGKPAITALVEENIVPIELKGKKVEMSALNLLIQPFEAETILSGEFTLPATSFMVNVETNSFGKYMEPVENSNFEWYLDDGEYITSWKLPQNLPVEGVKYTQLQIANTDRNSHTIELLNNKTEIYEPIEESRFTVKENILDYINQDGEIIYKLIKDSNNGDPYTRLPEVRIKGEVK</sequence>
<organism evidence="3 4">
    <name type="scientific">Psychrobacillus faecigallinarum</name>
    <dbReference type="NCBI Taxonomy" id="2762235"/>
    <lineage>
        <taxon>Bacteria</taxon>
        <taxon>Bacillati</taxon>
        <taxon>Bacillota</taxon>
        <taxon>Bacilli</taxon>
        <taxon>Bacillales</taxon>
        <taxon>Bacillaceae</taxon>
        <taxon>Psychrobacillus</taxon>
    </lineage>
</organism>
<name>A0ABR8R5D2_9BACI</name>
<keyword evidence="1" id="KW-0812">Transmembrane</keyword>
<feature type="chain" id="PRO_5045911625" evidence="2">
    <location>
        <begin position="27"/>
        <end position="798"/>
    </location>
</feature>
<keyword evidence="1" id="KW-0472">Membrane</keyword>
<reference evidence="3 4" key="1">
    <citation type="submission" date="2020-08" db="EMBL/GenBank/DDBJ databases">
        <title>A Genomic Blueprint of the Chicken Gut Microbiome.</title>
        <authorList>
            <person name="Gilroy R."/>
            <person name="Ravi A."/>
            <person name="Getino M."/>
            <person name="Pursley I."/>
            <person name="Horton D.L."/>
            <person name="Alikhan N.-F."/>
            <person name="Baker D."/>
            <person name="Gharbi K."/>
            <person name="Hall N."/>
            <person name="Watson M."/>
            <person name="Adriaenssens E.M."/>
            <person name="Foster-Nyarko E."/>
            <person name="Jarju S."/>
            <person name="Secka A."/>
            <person name="Antonio M."/>
            <person name="Oren A."/>
            <person name="Chaudhuri R."/>
            <person name="La Ragione R.M."/>
            <person name="Hildebrand F."/>
            <person name="Pallen M.J."/>
        </authorList>
    </citation>
    <scope>NUCLEOTIDE SEQUENCE [LARGE SCALE GENOMIC DNA]</scope>
    <source>
        <strain evidence="3 4">Sa2BUA9</strain>
    </source>
</reference>
<protein>
    <submittedName>
        <fullName evidence="3">Uncharacterized protein</fullName>
    </submittedName>
</protein>
<keyword evidence="4" id="KW-1185">Reference proteome</keyword>
<evidence type="ECO:0000313" key="4">
    <source>
        <dbReference type="Proteomes" id="UP000640786"/>
    </source>
</evidence>